<reference evidence="3" key="1">
    <citation type="submission" date="2021-01" db="EMBL/GenBank/DDBJ databases">
        <title>Caligus Genome Assembly.</title>
        <authorList>
            <person name="Gallardo-Escarate C."/>
        </authorList>
    </citation>
    <scope>NUCLEOTIDE SEQUENCE [LARGE SCALE GENOMIC DNA]</scope>
</reference>
<comment type="similarity">
    <text evidence="1">Belongs to the F-actin-capping protein alpha subunit family.</text>
</comment>
<dbReference type="Proteomes" id="UP000595437">
    <property type="component" value="Chromosome 11"/>
</dbReference>
<evidence type="ECO:0000313" key="3">
    <source>
        <dbReference type="Proteomes" id="UP000595437"/>
    </source>
</evidence>
<name>A0A7T8H2L0_CALRO</name>
<comment type="subunit">
    <text evidence="1">Heterodimer of an alpha and a beta subunit.</text>
</comment>
<dbReference type="SUPFAM" id="SSF90096">
    <property type="entry name" value="Subunits of heterodimeric actin filament capping protein Capz"/>
    <property type="match status" value="1"/>
</dbReference>
<accession>A0A7T8H2L0</accession>
<dbReference type="EMBL" id="CP045900">
    <property type="protein sequence ID" value="QQP42350.1"/>
    <property type="molecule type" value="Genomic_DNA"/>
</dbReference>
<sequence>MTSGEVDSWIQDRPLHLNTITLRKEASDYQPHAPDKEWEGLRAAIQAEATNYTLNHFKHGICCTFLVDSEENGMEDGAQDGP</sequence>
<comment type="function">
    <text evidence="1">F-actin-capping proteins bind in a Ca(2+)-independent manner to the fast growing ends of actin filaments (barbed end) thereby blocking the exchange of subunits at these ends. Unlike other capping proteins (such as gelsolin and severin), these proteins do not sever actin filaments.</text>
</comment>
<dbReference type="GO" id="GO:0051016">
    <property type="term" value="P:barbed-end actin filament capping"/>
    <property type="evidence" value="ECO:0007669"/>
    <property type="project" value="UniProtKB-UniRule"/>
</dbReference>
<keyword evidence="1" id="KW-0117">Actin capping</keyword>
<evidence type="ECO:0000256" key="1">
    <source>
        <dbReference type="RuleBase" id="RU365077"/>
    </source>
</evidence>
<evidence type="ECO:0000313" key="2">
    <source>
        <dbReference type="EMBL" id="QQP42350.1"/>
    </source>
</evidence>
<organism evidence="2 3">
    <name type="scientific">Caligus rogercresseyi</name>
    <name type="common">Sea louse</name>
    <dbReference type="NCBI Taxonomy" id="217165"/>
    <lineage>
        <taxon>Eukaryota</taxon>
        <taxon>Metazoa</taxon>
        <taxon>Ecdysozoa</taxon>
        <taxon>Arthropoda</taxon>
        <taxon>Crustacea</taxon>
        <taxon>Multicrustacea</taxon>
        <taxon>Hexanauplia</taxon>
        <taxon>Copepoda</taxon>
        <taxon>Siphonostomatoida</taxon>
        <taxon>Caligidae</taxon>
        <taxon>Caligus</taxon>
    </lineage>
</organism>
<proteinExistence type="inferred from homology"/>
<protein>
    <recommendedName>
        <fullName evidence="1">F-actin-capping protein subunit alpha</fullName>
    </recommendedName>
</protein>
<dbReference type="Pfam" id="PF01267">
    <property type="entry name" value="F-actin_cap_A"/>
    <property type="match status" value="1"/>
</dbReference>
<dbReference type="GO" id="GO:0008290">
    <property type="term" value="C:F-actin capping protein complex"/>
    <property type="evidence" value="ECO:0007669"/>
    <property type="project" value="UniProtKB-UniRule"/>
</dbReference>
<keyword evidence="3" id="KW-1185">Reference proteome</keyword>
<dbReference type="AlphaFoldDB" id="A0A7T8H2L0"/>
<gene>
    <name evidence="2" type="ORF">FKW44_016977</name>
</gene>
<dbReference type="InterPro" id="IPR002189">
    <property type="entry name" value="CapZ_alpha"/>
</dbReference>
<keyword evidence="1" id="KW-0009">Actin-binding</keyword>
<dbReference type="InterPro" id="IPR037282">
    <property type="entry name" value="CapZ_alpha/beta"/>
</dbReference>
<dbReference type="GO" id="GO:0003779">
    <property type="term" value="F:actin binding"/>
    <property type="evidence" value="ECO:0007669"/>
    <property type="project" value="UniProtKB-KW"/>
</dbReference>
<dbReference type="OrthoDB" id="340550at2759"/>